<feature type="non-terminal residue" evidence="2">
    <location>
        <position position="328"/>
    </location>
</feature>
<proteinExistence type="predicted"/>
<dbReference type="EMBL" id="QGML01000743">
    <property type="protein sequence ID" value="TVY90797.1"/>
    <property type="molecule type" value="Genomic_DNA"/>
</dbReference>
<keyword evidence="3" id="KW-1185">Reference proteome</keyword>
<evidence type="ECO:0000313" key="3">
    <source>
        <dbReference type="Proteomes" id="UP000315522"/>
    </source>
</evidence>
<name>A0A559MCV0_9HELO</name>
<comment type="caution">
    <text evidence="2">The sequence shown here is derived from an EMBL/GenBank/DDBJ whole genome shotgun (WGS) entry which is preliminary data.</text>
</comment>
<dbReference type="AlphaFoldDB" id="A0A559MCV0"/>
<evidence type="ECO:0000256" key="1">
    <source>
        <dbReference type="SAM" id="MobiDB-lite"/>
    </source>
</evidence>
<feature type="compositionally biased region" description="Polar residues" evidence="1">
    <location>
        <begin position="59"/>
        <end position="73"/>
    </location>
</feature>
<feature type="region of interest" description="Disordered" evidence="1">
    <location>
        <begin position="206"/>
        <end position="228"/>
    </location>
</feature>
<feature type="compositionally biased region" description="Polar residues" evidence="1">
    <location>
        <begin position="8"/>
        <end position="22"/>
    </location>
</feature>
<feature type="region of interest" description="Disordered" evidence="1">
    <location>
        <begin position="1"/>
        <end position="79"/>
    </location>
</feature>
<dbReference type="Proteomes" id="UP000315522">
    <property type="component" value="Unassembled WGS sequence"/>
</dbReference>
<organism evidence="2 3">
    <name type="scientific">Lachnellula willkommii</name>
    <dbReference type="NCBI Taxonomy" id="215461"/>
    <lineage>
        <taxon>Eukaryota</taxon>
        <taxon>Fungi</taxon>
        <taxon>Dikarya</taxon>
        <taxon>Ascomycota</taxon>
        <taxon>Pezizomycotina</taxon>
        <taxon>Leotiomycetes</taxon>
        <taxon>Helotiales</taxon>
        <taxon>Lachnaceae</taxon>
        <taxon>Lachnellula</taxon>
    </lineage>
</organism>
<protein>
    <submittedName>
        <fullName evidence="2">Uncharacterized protein</fullName>
    </submittedName>
</protein>
<accession>A0A559MCV0</accession>
<feature type="region of interest" description="Disordered" evidence="1">
    <location>
        <begin position="246"/>
        <end position="284"/>
    </location>
</feature>
<feature type="compositionally biased region" description="Low complexity" evidence="1">
    <location>
        <begin position="214"/>
        <end position="228"/>
    </location>
</feature>
<reference evidence="2 3" key="1">
    <citation type="submission" date="2018-05" db="EMBL/GenBank/DDBJ databases">
        <title>Genome sequencing and assembly of the regulated plant pathogen Lachnellula willkommii and related sister species for the development of diagnostic species identification markers.</title>
        <authorList>
            <person name="Giroux E."/>
            <person name="Bilodeau G."/>
        </authorList>
    </citation>
    <scope>NUCLEOTIDE SEQUENCE [LARGE SCALE GENOMIC DNA]</scope>
    <source>
        <strain evidence="2 3">CBS 172.35</strain>
    </source>
</reference>
<feature type="compositionally biased region" description="Polar residues" evidence="1">
    <location>
        <begin position="246"/>
        <end position="262"/>
    </location>
</feature>
<evidence type="ECO:0000313" key="2">
    <source>
        <dbReference type="EMBL" id="TVY90797.1"/>
    </source>
</evidence>
<gene>
    <name evidence="2" type="ORF">LAWI1_G006553</name>
</gene>
<sequence>MSDFAPSSVPSSPQSMYRNSTLFDRGFDVDSSRPTSPGSSIDPMSPQFQPIRHRKRGSEVSSRSFIPPSNFQPDNVIKEEDDDVEEIGKLETPGMPSLDDGITPSDISRDSDYMREDSDIWSPSFQPSLRRSNSHESVLSISGIDIHTLKSRPSQFTITRGNAMLRPRSRLGAPASMATVNTMVTARPTLSRQGHDSSAYLRSSIRQNNSDARSINSSNSGESPSTGLSGKLGGWVFGRWGMSPAKSSENLRAPNRNQQRVVSTPVDPLKATLGRPPGINQKGPIPGFVKRLERMSSSVKPATVDHEALREVLMEGQSPESTAGNGRT</sequence>